<name>A0ABM1EWJ8_PRICU</name>
<organism evidence="15 16">
    <name type="scientific">Priapulus caudatus</name>
    <name type="common">Priapulid worm</name>
    <dbReference type="NCBI Taxonomy" id="37621"/>
    <lineage>
        <taxon>Eukaryota</taxon>
        <taxon>Metazoa</taxon>
        <taxon>Ecdysozoa</taxon>
        <taxon>Scalidophora</taxon>
        <taxon>Priapulida</taxon>
        <taxon>Priapulimorpha</taxon>
        <taxon>Priapulimorphida</taxon>
        <taxon>Priapulidae</taxon>
        <taxon>Priapulus</taxon>
    </lineage>
</organism>
<dbReference type="SUPFAM" id="SSF56112">
    <property type="entry name" value="Protein kinase-like (PK-like)"/>
    <property type="match status" value="1"/>
</dbReference>
<dbReference type="SMART" id="SM00220">
    <property type="entry name" value="S_TKc"/>
    <property type="match status" value="1"/>
</dbReference>
<evidence type="ECO:0000313" key="16">
    <source>
        <dbReference type="RefSeq" id="XP_014676569.1"/>
    </source>
</evidence>
<evidence type="ECO:0000256" key="13">
    <source>
        <dbReference type="ARBA" id="ARBA00023170"/>
    </source>
</evidence>
<keyword evidence="5" id="KW-0808">Transferase</keyword>
<dbReference type="Gene3D" id="1.10.510.10">
    <property type="entry name" value="Transferase(Phosphotransferase) domain 1"/>
    <property type="match status" value="1"/>
</dbReference>
<evidence type="ECO:0000256" key="8">
    <source>
        <dbReference type="ARBA" id="ARBA00022741"/>
    </source>
</evidence>
<dbReference type="PANTHER" id="PTHR23255">
    <property type="entry name" value="TRANSFORMING GROWTH FACTOR-BETA RECEPTOR TYPE I AND II"/>
    <property type="match status" value="1"/>
</dbReference>
<keyword evidence="7" id="KW-0732">Signal</keyword>
<keyword evidence="13" id="KW-0675">Receptor</keyword>
<dbReference type="EC" id="2.7.11.30" evidence="3"/>
<evidence type="ECO:0000256" key="2">
    <source>
        <dbReference type="ARBA" id="ARBA00009605"/>
    </source>
</evidence>
<evidence type="ECO:0000256" key="11">
    <source>
        <dbReference type="ARBA" id="ARBA00022989"/>
    </source>
</evidence>
<keyword evidence="8" id="KW-0547">Nucleotide-binding</keyword>
<evidence type="ECO:0000256" key="6">
    <source>
        <dbReference type="ARBA" id="ARBA00022692"/>
    </source>
</evidence>
<dbReference type="InterPro" id="IPR008271">
    <property type="entry name" value="Ser/Thr_kinase_AS"/>
</dbReference>
<dbReference type="PANTHER" id="PTHR23255:SF71">
    <property type="entry name" value="RECEPTOR PROTEIN SERINE_THREONINE KINASE"/>
    <property type="match status" value="1"/>
</dbReference>
<comment type="similarity">
    <text evidence="2">Belongs to the protein kinase superfamily. TKL Ser/Thr protein kinase family. TGFB receptor subfamily.</text>
</comment>
<feature type="domain" description="Protein kinase" evidence="14">
    <location>
        <begin position="1"/>
        <end position="282"/>
    </location>
</feature>
<evidence type="ECO:0000256" key="10">
    <source>
        <dbReference type="ARBA" id="ARBA00022840"/>
    </source>
</evidence>
<keyword evidence="4" id="KW-0723">Serine/threonine-protein kinase</keyword>
<accession>A0ABM1EWJ8</accession>
<evidence type="ECO:0000256" key="1">
    <source>
        <dbReference type="ARBA" id="ARBA00004479"/>
    </source>
</evidence>
<dbReference type="GeneID" id="106816460"/>
<comment type="subcellular location">
    <subcellularLocation>
        <location evidence="1">Membrane</location>
        <topology evidence="1">Single-pass type I membrane protein</topology>
    </subcellularLocation>
</comment>
<evidence type="ECO:0000256" key="5">
    <source>
        <dbReference type="ARBA" id="ARBA00022679"/>
    </source>
</evidence>
<gene>
    <name evidence="16" type="primary">LOC106816460</name>
</gene>
<dbReference type="InterPro" id="IPR000333">
    <property type="entry name" value="TGFB_receptor"/>
</dbReference>
<dbReference type="InterPro" id="IPR001245">
    <property type="entry name" value="Ser-Thr/Tyr_kinase_cat_dom"/>
</dbReference>
<dbReference type="RefSeq" id="XP_014676569.1">
    <property type="nucleotide sequence ID" value="XM_014821083.1"/>
</dbReference>
<dbReference type="InterPro" id="IPR000719">
    <property type="entry name" value="Prot_kinase_dom"/>
</dbReference>
<dbReference type="Proteomes" id="UP000695022">
    <property type="component" value="Unplaced"/>
</dbReference>
<dbReference type="InterPro" id="IPR011009">
    <property type="entry name" value="Kinase-like_dom_sf"/>
</dbReference>
<keyword evidence="6" id="KW-0812">Transmembrane</keyword>
<keyword evidence="10" id="KW-0067">ATP-binding</keyword>
<evidence type="ECO:0000256" key="4">
    <source>
        <dbReference type="ARBA" id="ARBA00022527"/>
    </source>
</evidence>
<evidence type="ECO:0000256" key="12">
    <source>
        <dbReference type="ARBA" id="ARBA00023136"/>
    </source>
</evidence>
<dbReference type="Pfam" id="PF07714">
    <property type="entry name" value="PK_Tyr_Ser-Thr"/>
    <property type="match status" value="1"/>
</dbReference>
<evidence type="ECO:0000256" key="3">
    <source>
        <dbReference type="ARBA" id="ARBA00012401"/>
    </source>
</evidence>
<reference evidence="16" key="1">
    <citation type="submission" date="2025-08" db="UniProtKB">
        <authorList>
            <consortium name="RefSeq"/>
        </authorList>
    </citation>
    <scope>IDENTIFICATION</scope>
</reference>
<evidence type="ECO:0000313" key="15">
    <source>
        <dbReference type="Proteomes" id="UP000695022"/>
    </source>
</evidence>
<evidence type="ECO:0000256" key="7">
    <source>
        <dbReference type="ARBA" id="ARBA00022729"/>
    </source>
</evidence>
<proteinExistence type="inferred from homology"/>
<dbReference type="PROSITE" id="PS50011">
    <property type="entry name" value="PROTEIN_KINASE_DOM"/>
    <property type="match status" value="1"/>
</dbReference>
<keyword evidence="11" id="KW-1133">Transmembrane helix</keyword>
<protein>
    <recommendedName>
        <fullName evidence="3">receptor protein serine/threonine kinase</fullName>
        <ecNumber evidence="3">2.7.11.30</ecNumber>
    </recommendedName>
</protein>
<evidence type="ECO:0000259" key="14">
    <source>
        <dbReference type="PROSITE" id="PS50011"/>
    </source>
</evidence>
<keyword evidence="9" id="KW-0418">Kinase</keyword>
<keyword evidence="12" id="KW-0472">Membrane</keyword>
<sequence length="291" mass="32701">MIPDWTNEWSGSAHDFARGSHASWRTVGIGRLTASRLLEGPGLARPERRSVKIFSVAATNDLVGPGEIYQTVIAARHENILGFIGRRNKGGGRQPTDNSGLAHLHMEIVGTQGKPAIAHRDVKSKNILIKNGTCCIADLGLAVCHDSVTDTINISQNNRVGTKRYMAPEVLDETMNMTHFDSFKRADVYSFGLVLWEIAWRTKVQGICEDYQLPYYDMVPPDPTLEEMRKVVCQDKLRPSIPNRWTQNEALRVMAKLMKECWYQNGAARLSMLRIKKTLASLGFNEDVKFK</sequence>
<dbReference type="PROSITE" id="PS00108">
    <property type="entry name" value="PROTEIN_KINASE_ST"/>
    <property type="match status" value="1"/>
</dbReference>
<evidence type="ECO:0000256" key="9">
    <source>
        <dbReference type="ARBA" id="ARBA00022777"/>
    </source>
</evidence>
<keyword evidence="15" id="KW-1185">Reference proteome</keyword>